<dbReference type="InterPro" id="IPR011008">
    <property type="entry name" value="Dimeric_a/b-barrel"/>
</dbReference>
<dbReference type="SMART" id="SM00344">
    <property type="entry name" value="HTH_ASNC"/>
    <property type="match status" value="1"/>
</dbReference>
<dbReference type="GO" id="GO:0005829">
    <property type="term" value="C:cytosol"/>
    <property type="evidence" value="ECO:0007669"/>
    <property type="project" value="TreeGrafter"/>
</dbReference>
<evidence type="ECO:0000256" key="1">
    <source>
        <dbReference type="ARBA" id="ARBA00023015"/>
    </source>
</evidence>
<dbReference type="Gene3D" id="3.30.70.920">
    <property type="match status" value="1"/>
</dbReference>
<dbReference type="Pfam" id="PF13404">
    <property type="entry name" value="HTH_AsnC-type"/>
    <property type="match status" value="2"/>
</dbReference>
<dbReference type="PANTHER" id="PTHR30154">
    <property type="entry name" value="LEUCINE-RESPONSIVE REGULATORY PROTEIN"/>
    <property type="match status" value="1"/>
</dbReference>
<dbReference type="GO" id="GO:0043565">
    <property type="term" value="F:sequence-specific DNA binding"/>
    <property type="evidence" value="ECO:0007669"/>
    <property type="project" value="InterPro"/>
</dbReference>
<keyword evidence="1" id="KW-0805">Transcription regulation</keyword>
<dbReference type="AlphaFoldDB" id="A0A7W0DVB2"/>
<dbReference type="RefSeq" id="WP_181662823.1">
    <property type="nucleotide sequence ID" value="NZ_JACEHE010000061.1"/>
</dbReference>
<evidence type="ECO:0000259" key="4">
    <source>
        <dbReference type="Pfam" id="PF13404"/>
    </source>
</evidence>
<dbReference type="Gene3D" id="1.10.10.10">
    <property type="entry name" value="Winged helix-like DNA-binding domain superfamily/Winged helix DNA-binding domain"/>
    <property type="match status" value="2"/>
</dbReference>
<feature type="domain" description="HTH asnC-type" evidence="4">
    <location>
        <begin position="184"/>
        <end position="220"/>
    </location>
</feature>
<gene>
    <name evidence="5" type="ORF">H1D24_40785</name>
</gene>
<comment type="caution">
    <text evidence="5">The sequence shown here is derived from an EMBL/GenBank/DDBJ whole genome shotgun (WGS) entry which is preliminary data.</text>
</comment>
<dbReference type="EMBL" id="JACEHE010000061">
    <property type="protein sequence ID" value="MBA2951914.1"/>
    <property type="molecule type" value="Genomic_DNA"/>
</dbReference>
<organism evidence="5 6">
    <name type="scientific">Streptomyces himalayensis subsp. himalayensis</name>
    <dbReference type="NCBI Taxonomy" id="2756131"/>
    <lineage>
        <taxon>Bacteria</taxon>
        <taxon>Bacillati</taxon>
        <taxon>Actinomycetota</taxon>
        <taxon>Actinomycetes</taxon>
        <taxon>Kitasatosporales</taxon>
        <taxon>Streptomycetaceae</taxon>
        <taxon>Streptomyces</taxon>
        <taxon>Streptomyces himalayensis</taxon>
    </lineage>
</organism>
<evidence type="ECO:0000313" key="6">
    <source>
        <dbReference type="Proteomes" id="UP000545761"/>
    </source>
</evidence>
<keyword evidence="2" id="KW-0238">DNA-binding</keyword>
<dbReference type="SUPFAM" id="SSF54909">
    <property type="entry name" value="Dimeric alpha+beta barrel"/>
    <property type="match status" value="1"/>
</dbReference>
<evidence type="ECO:0000256" key="3">
    <source>
        <dbReference type="ARBA" id="ARBA00023163"/>
    </source>
</evidence>
<dbReference type="GO" id="GO:0043200">
    <property type="term" value="P:response to amino acid"/>
    <property type="evidence" value="ECO:0007669"/>
    <property type="project" value="TreeGrafter"/>
</dbReference>
<reference evidence="5 6" key="1">
    <citation type="submission" date="2020-07" db="EMBL/GenBank/DDBJ databases">
        <title>Streptomyces isolated from Indian soil.</title>
        <authorList>
            <person name="Mandal S."/>
            <person name="Maiti P.K."/>
        </authorList>
    </citation>
    <scope>NUCLEOTIDE SEQUENCE [LARGE SCALE GENOMIC DNA]</scope>
    <source>
        <strain evidence="5 6">PSKA28</strain>
    </source>
</reference>
<name>A0A7W0DVB2_9ACTN</name>
<feature type="domain" description="HTH asnC-type" evidence="4">
    <location>
        <begin position="12"/>
        <end position="48"/>
    </location>
</feature>
<evidence type="ECO:0000256" key="2">
    <source>
        <dbReference type="ARBA" id="ARBA00023125"/>
    </source>
</evidence>
<evidence type="ECO:0000313" key="5">
    <source>
        <dbReference type="EMBL" id="MBA2951914.1"/>
    </source>
</evidence>
<dbReference type="InterPro" id="IPR000485">
    <property type="entry name" value="AsnC-type_HTH_dom"/>
</dbReference>
<proteinExistence type="predicted"/>
<dbReference type="InterPro" id="IPR036390">
    <property type="entry name" value="WH_DNA-bd_sf"/>
</dbReference>
<sequence>MQDDVRLLSEEDLALIHALQLQPRASWSVLGRALGVDPVTVARRWSRLATRGEAWISLSPGPRMFDQICLAFIEIDCALGSAAAVAGVLNRPPHMLTIERTVSGHDILATVATRDLAAMSRYTLDCLPAITGVTAVRARIVTHMFTEAGRWRIDALAPGQQAQLTAATKSAPTGRDIRQVTPADRAVLAHLAQDGRASHQALATALKTSASTVKRRIDQLTGRGLLSFRCDFARPLGGWPVAATFWARVAPAGLSDLGHALIRLPETRNCAAISGPNNLILQANLHSVTDVLRFETHLAAAHPNLDIVERVITMRHEKLLGRLLDHHGRTIETVPPDIWAEPRGDL</sequence>
<dbReference type="InterPro" id="IPR036388">
    <property type="entry name" value="WH-like_DNA-bd_sf"/>
</dbReference>
<dbReference type="PANTHER" id="PTHR30154:SF34">
    <property type="entry name" value="TRANSCRIPTIONAL REGULATOR AZLB"/>
    <property type="match status" value="1"/>
</dbReference>
<dbReference type="InterPro" id="IPR019888">
    <property type="entry name" value="Tscrpt_reg_AsnC-like"/>
</dbReference>
<protein>
    <submittedName>
        <fullName evidence="5">Lrp/AsnC family transcriptional regulator</fullName>
    </submittedName>
</protein>
<accession>A0A7W0DVB2</accession>
<dbReference type="SUPFAM" id="SSF46785">
    <property type="entry name" value="Winged helix' DNA-binding domain"/>
    <property type="match status" value="1"/>
</dbReference>
<dbReference type="Proteomes" id="UP000545761">
    <property type="component" value="Unassembled WGS sequence"/>
</dbReference>
<keyword evidence="3" id="KW-0804">Transcription</keyword>